<comment type="subcellular location">
    <subcellularLocation>
        <location evidence="2">Cytoplasm</location>
    </subcellularLocation>
    <subcellularLocation>
        <location evidence="1">Nucleus</location>
    </subcellularLocation>
</comment>
<dbReference type="EMBL" id="LAEV01001354">
    <property type="protein sequence ID" value="KKA28321.1"/>
    <property type="molecule type" value="Genomic_DNA"/>
</dbReference>
<comment type="caution">
    <text evidence="10">The sequence shown here is derived from an EMBL/GenBank/DDBJ whole genome shotgun (WGS) entry which is preliminary data.</text>
</comment>
<sequence>MSFKRKNVAIVPIGAPSSLPQSAPASVPVTHQPITLAAGVRPSAIDGRLTTSTGTASLDETLAGHSGIPLGTSLLLQESTTTDFGGVVLRYFASEGMVQGHQVHVVGVPEVWKTSLPGLAAKQESSSKKAQPNQGSDERMKIAWRYESLANRNGVLPELTKNNSSFCHKFDLNKRLESSAIKGQFIAYPLPLSGGLVSLISQIRSKINSGAPNVVHRIIIPNFLIPTSYPPSSCRPSESLQFLHGLRAILRQFPDRTAAIMTLSADLFPPDTGLVKWMEALSDGVAHLVPTQSEIVNPEETAETIQGYFTMRRLPIFNEKGGGLEKSSFGETLSFKLSSSSGLVIAPLALPPAVEDEPAPADHSHSKNDPKKLEF</sequence>
<organism evidence="10 11">
    <name type="scientific">Thielaviopsis punctulata</name>
    <dbReference type="NCBI Taxonomy" id="72032"/>
    <lineage>
        <taxon>Eukaryota</taxon>
        <taxon>Fungi</taxon>
        <taxon>Dikarya</taxon>
        <taxon>Ascomycota</taxon>
        <taxon>Pezizomycotina</taxon>
        <taxon>Sordariomycetes</taxon>
        <taxon>Hypocreomycetidae</taxon>
        <taxon>Microascales</taxon>
        <taxon>Ceratocystidaceae</taxon>
        <taxon>Thielaviopsis</taxon>
    </lineage>
</organism>
<comment type="pathway">
    <text evidence="3">tRNA modification; 5-methoxycarbonylmethyl-2-thiouridine-tRNA biosynthesis.</text>
</comment>
<dbReference type="GO" id="GO:0002098">
    <property type="term" value="P:tRNA wobble uridine modification"/>
    <property type="evidence" value="ECO:0007669"/>
    <property type="project" value="InterPro"/>
</dbReference>
<evidence type="ECO:0000256" key="4">
    <source>
        <dbReference type="ARBA" id="ARBA00007573"/>
    </source>
</evidence>
<keyword evidence="6" id="KW-0963">Cytoplasm</keyword>
<dbReference type="InterPro" id="IPR027417">
    <property type="entry name" value="P-loop_NTPase"/>
</dbReference>
<reference evidence="10 11" key="1">
    <citation type="submission" date="2015-03" db="EMBL/GenBank/DDBJ databases">
        <authorList>
            <person name="Radwan O."/>
            <person name="Al-Naeli F.A."/>
            <person name="Rendon G.A."/>
            <person name="Fields C."/>
        </authorList>
    </citation>
    <scope>NUCLEOTIDE SEQUENCE [LARGE SCALE GENOMIC DNA]</scope>
    <source>
        <strain evidence="10">CR-DP1</strain>
    </source>
</reference>
<keyword evidence="8" id="KW-0539">Nucleus</keyword>
<dbReference type="UniPathway" id="UPA00988"/>
<dbReference type="OrthoDB" id="289162at2759"/>
<gene>
    <name evidence="10" type="ORF">TD95_003026</name>
</gene>
<feature type="compositionally biased region" description="Basic and acidic residues" evidence="9">
    <location>
        <begin position="360"/>
        <end position="375"/>
    </location>
</feature>
<proteinExistence type="inferred from homology"/>
<evidence type="ECO:0000256" key="1">
    <source>
        <dbReference type="ARBA" id="ARBA00004123"/>
    </source>
</evidence>
<dbReference type="GO" id="GO:0008023">
    <property type="term" value="C:transcription elongation factor complex"/>
    <property type="evidence" value="ECO:0007669"/>
    <property type="project" value="TreeGrafter"/>
</dbReference>
<dbReference type="PANTHER" id="PTHR12896">
    <property type="entry name" value="PAX6 NEIGHBOR PROTEIN PAXNEB"/>
    <property type="match status" value="1"/>
</dbReference>
<accession>A0A0F4ZDY8</accession>
<evidence type="ECO:0000256" key="6">
    <source>
        <dbReference type="ARBA" id="ARBA00022490"/>
    </source>
</evidence>
<dbReference type="Proteomes" id="UP000033483">
    <property type="component" value="Unassembled WGS sequence"/>
</dbReference>
<name>A0A0F4ZDY8_9PEZI</name>
<evidence type="ECO:0000256" key="2">
    <source>
        <dbReference type="ARBA" id="ARBA00004496"/>
    </source>
</evidence>
<dbReference type="PANTHER" id="PTHR12896:SF1">
    <property type="entry name" value="ELONGATOR COMPLEX PROTEIN 4"/>
    <property type="match status" value="1"/>
</dbReference>
<evidence type="ECO:0000313" key="11">
    <source>
        <dbReference type="Proteomes" id="UP000033483"/>
    </source>
</evidence>
<dbReference type="CDD" id="cd19494">
    <property type="entry name" value="Elp4"/>
    <property type="match status" value="1"/>
</dbReference>
<comment type="similarity">
    <text evidence="4">Belongs to the ELP4 family.</text>
</comment>
<evidence type="ECO:0000256" key="7">
    <source>
        <dbReference type="ARBA" id="ARBA00022694"/>
    </source>
</evidence>
<evidence type="ECO:0000256" key="3">
    <source>
        <dbReference type="ARBA" id="ARBA00005043"/>
    </source>
</evidence>
<dbReference type="GO" id="GO:0005737">
    <property type="term" value="C:cytoplasm"/>
    <property type="evidence" value="ECO:0007669"/>
    <property type="project" value="UniProtKB-SubCell"/>
</dbReference>
<dbReference type="Gene3D" id="3.40.50.300">
    <property type="entry name" value="P-loop containing nucleotide triphosphate hydrolases"/>
    <property type="match status" value="1"/>
</dbReference>
<dbReference type="AlphaFoldDB" id="A0A0F4ZDY8"/>
<evidence type="ECO:0000256" key="9">
    <source>
        <dbReference type="SAM" id="MobiDB-lite"/>
    </source>
</evidence>
<feature type="region of interest" description="Disordered" evidence="9">
    <location>
        <begin position="354"/>
        <end position="375"/>
    </location>
</feature>
<dbReference type="Pfam" id="PF05625">
    <property type="entry name" value="PAXNEB"/>
    <property type="match status" value="1"/>
</dbReference>
<dbReference type="InterPro" id="IPR008728">
    <property type="entry name" value="Elongator_complex_protein_4"/>
</dbReference>
<keyword evidence="11" id="KW-1185">Reference proteome</keyword>
<evidence type="ECO:0000256" key="5">
    <source>
        <dbReference type="ARBA" id="ARBA00020265"/>
    </source>
</evidence>
<protein>
    <recommendedName>
        <fullName evidence="5">Elongator complex protein 4</fullName>
    </recommendedName>
</protein>
<dbReference type="GO" id="GO:0033588">
    <property type="term" value="C:elongator holoenzyme complex"/>
    <property type="evidence" value="ECO:0007669"/>
    <property type="project" value="InterPro"/>
</dbReference>
<evidence type="ECO:0000256" key="8">
    <source>
        <dbReference type="ARBA" id="ARBA00023242"/>
    </source>
</evidence>
<keyword evidence="7" id="KW-0819">tRNA processing</keyword>
<evidence type="ECO:0000313" key="10">
    <source>
        <dbReference type="EMBL" id="KKA28321.1"/>
    </source>
</evidence>